<protein>
    <submittedName>
        <fullName evidence="1">Uncharacterized protein</fullName>
    </submittedName>
</protein>
<reference evidence="1 2" key="1">
    <citation type="journal article" date="2020" name="IScience">
        <title>Genome Sequencing of the Endangered Kingdonia uniflora (Circaeasteraceae, Ranunculales) Reveals Potential Mechanisms of Evolutionary Specialization.</title>
        <authorList>
            <person name="Sun Y."/>
            <person name="Deng T."/>
            <person name="Zhang A."/>
            <person name="Moore M.J."/>
            <person name="Landis J.B."/>
            <person name="Lin N."/>
            <person name="Zhang H."/>
            <person name="Zhang X."/>
            <person name="Huang J."/>
            <person name="Zhang X."/>
            <person name="Sun H."/>
            <person name="Wang H."/>
        </authorList>
    </citation>
    <scope>NUCLEOTIDE SEQUENCE [LARGE SCALE GENOMIC DNA]</scope>
    <source>
        <strain evidence="1">TB1705</strain>
        <tissue evidence="1">Leaf</tissue>
    </source>
</reference>
<keyword evidence="2" id="KW-1185">Reference proteome</keyword>
<gene>
    <name evidence="1" type="ORF">GIB67_042555</name>
</gene>
<proteinExistence type="predicted"/>
<evidence type="ECO:0000313" key="2">
    <source>
        <dbReference type="Proteomes" id="UP000541444"/>
    </source>
</evidence>
<sequence>MMQLGGSGVISSTTTRPSDLLKTSSSLLSDSKLFLFKSCSSLCVPRNGIRLEKYQTRGLVVRASTSSDDSSYPVAPLRLESPTGQLLTQILQSHPHLLSAAVDQQLENLQSDRNSQIEEVPPSSQDLLLSRVDKILRRIFAMGKKTPKKVKQQIQGERLKTAVEDSTALLMESNKELIALNKLMSKQIEAMRIAVVAIPT</sequence>
<dbReference type="InterPro" id="IPR038925">
    <property type="entry name" value="At3g17800-like"/>
</dbReference>
<dbReference type="OrthoDB" id="1741656at2759"/>
<dbReference type="PANTHER" id="PTHR31808:SF2">
    <property type="entry name" value="OS04G0596300 PROTEIN"/>
    <property type="match status" value="1"/>
</dbReference>
<accession>A0A7J7M138</accession>
<dbReference type="AlphaFoldDB" id="A0A7J7M138"/>
<organism evidence="1 2">
    <name type="scientific">Kingdonia uniflora</name>
    <dbReference type="NCBI Taxonomy" id="39325"/>
    <lineage>
        <taxon>Eukaryota</taxon>
        <taxon>Viridiplantae</taxon>
        <taxon>Streptophyta</taxon>
        <taxon>Embryophyta</taxon>
        <taxon>Tracheophyta</taxon>
        <taxon>Spermatophyta</taxon>
        <taxon>Magnoliopsida</taxon>
        <taxon>Ranunculales</taxon>
        <taxon>Circaeasteraceae</taxon>
        <taxon>Kingdonia</taxon>
    </lineage>
</organism>
<dbReference type="Proteomes" id="UP000541444">
    <property type="component" value="Unassembled WGS sequence"/>
</dbReference>
<dbReference type="PANTHER" id="PTHR31808">
    <property type="entry name" value="EXPRESSED PROTEIN"/>
    <property type="match status" value="1"/>
</dbReference>
<dbReference type="EMBL" id="JACGCM010001844">
    <property type="protein sequence ID" value="KAF6148596.1"/>
    <property type="molecule type" value="Genomic_DNA"/>
</dbReference>
<name>A0A7J7M138_9MAGN</name>
<evidence type="ECO:0000313" key="1">
    <source>
        <dbReference type="EMBL" id="KAF6148596.1"/>
    </source>
</evidence>
<comment type="caution">
    <text evidence="1">The sequence shown here is derived from an EMBL/GenBank/DDBJ whole genome shotgun (WGS) entry which is preliminary data.</text>
</comment>